<keyword evidence="2" id="KW-1185">Reference proteome</keyword>
<gene>
    <name evidence="1" type="ORF">C1638_021695</name>
</gene>
<reference evidence="1" key="1">
    <citation type="submission" date="2018-04" db="EMBL/GenBank/DDBJ databases">
        <title>Draft Genome Sequences of Chryseobacterium lactis NCTC11390T isolated from milk, Chryseobacterium oncorhynchi 701B-08T from rainbow trout, and Chryseobacterium viscerum 687B-08T from diseased fish.</title>
        <authorList>
            <person name="Jeong J.-J."/>
            <person name="Lee Y.J."/>
            <person name="Pathiraja D."/>
            <person name="Park B."/>
            <person name="Choi I.-G."/>
            <person name="Kim K.D."/>
        </authorList>
    </citation>
    <scope>NUCLEOTIDE SEQUENCE [LARGE SCALE GENOMIC DNA]</scope>
    <source>
        <strain evidence="1">701B-08</strain>
    </source>
</reference>
<protein>
    <recommendedName>
        <fullName evidence="3">Na+-translocating membrane potential-generating system MpsC domain-containing protein</fullName>
    </recommendedName>
</protein>
<dbReference type="AlphaFoldDB" id="A0A316WCT8"/>
<evidence type="ECO:0000313" key="2">
    <source>
        <dbReference type="Proteomes" id="UP000236182"/>
    </source>
</evidence>
<evidence type="ECO:0000313" key="1">
    <source>
        <dbReference type="EMBL" id="PWN59224.1"/>
    </source>
</evidence>
<name>A0A316WCT8_9FLAO</name>
<dbReference type="EMBL" id="PPEI02000012">
    <property type="protein sequence ID" value="PWN59224.1"/>
    <property type="molecule type" value="Genomic_DNA"/>
</dbReference>
<proteinExistence type="predicted"/>
<evidence type="ECO:0008006" key="3">
    <source>
        <dbReference type="Google" id="ProtNLM"/>
    </source>
</evidence>
<sequence>MKEKLIEQLQPIAEKYFSQGGRDKVEVRIGDRKLIIHIELSIYNLISTNTLELFKRDTAELVRYFTTFSPIEIGVSNKERMTIVYEIYNLDS</sequence>
<dbReference type="RefSeq" id="WP_109624028.1">
    <property type="nucleotide sequence ID" value="NZ_PPEI02000012.1"/>
</dbReference>
<comment type="caution">
    <text evidence="1">The sequence shown here is derived from an EMBL/GenBank/DDBJ whole genome shotgun (WGS) entry which is preliminary data.</text>
</comment>
<accession>A0A316WCT8</accession>
<dbReference type="Proteomes" id="UP000236182">
    <property type="component" value="Unassembled WGS sequence"/>
</dbReference>
<organism evidence="1 2">
    <name type="scientific">Chryseobacterium oncorhynchi</name>
    <dbReference type="NCBI Taxonomy" id="741074"/>
    <lineage>
        <taxon>Bacteria</taxon>
        <taxon>Pseudomonadati</taxon>
        <taxon>Bacteroidota</taxon>
        <taxon>Flavobacteriia</taxon>
        <taxon>Flavobacteriales</taxon>
        <taxon>Weeksellaceae</taxon>
        <taxon>Chryseobacterium group</taxon>
        <taxon>Chryseobacterium</taxon>
    </lineage>
</organism>